<organism evidence="2 3">
    <name type="scientific">Urochloa decumbens</name>
    <dbReference type="NCBI Taxonomy" id="240449"/>
    <lineage>
        <taxon>Eukaryota</taxon>
        <taxon>Viridiplantae</taxon>
        <taxon>Streptophyta</taxon>
        <taxon>Embryophyta</taxon>
        <taxon>Tracheophyta</taxon>
        <taxon>Spermatophyta</taxon>
        <taxon>Magnoliopsida</taxon>
        <taxon>Liliopsida</taxon>
        <taxon>Poales</taxon>
        <taxon>Poaceae</taxon>
        <taxon>PACMAD clade</taxon>
        <taxon>Panicoideae</taxon>
        <taxon>Panicodae</taxon>
        <taxon>Paniceae</taxon>
        <taxon>Melinidinae</taxon>
        <taxon>Urochloa</taxon>
    </lineage>
</organism>
<proteinExistence type="predicted"/>
<dbReference type="EMBL" id="OZ075115">
    <property type="protein sequence ID" value="CAL5067776.1"/>
    <property type="molecule type" value="Genomic_DNA"/>
</dbReference>
<dbReference type="AlphaFoldDB" id="A0ABC9F3J0"/>
<dbReference type="PANTHER" id="PTHR32133">
    <property type="entry name" value="OS07G0120400 PROTEIN"/>
    <property type="match status" value="1"/>
</dbReference>
<evidence type="ECO:0000259" key="1">
    <source>
        <dbReference type="PROSITE" id="PS50181"/>
    </source>
</evidence>
<accession>A0ABC9F3J0</accession>
<keyword evidence="3" id="KW-1185">Reference proteome</keyword>
<gene>
    <name evidence="2" type="ORF">URODEC1_LOCUS101177</name>
</gene>
<evidence type="ECO:0000313" key="2">
    <source>
        <dbReference type="EMBL" id="CAL5067776.1"/>
    </source>
</evidence>
<dbReference type="Pfam" id="PF12937">
    <property type="entry name" value="F-box-like"/>
    <property type="match status" value="1"/>
</dbReference>
<name>A0ABC9F3J0_9POAL</name>
<dbReference type="InterPro" id="IPR001810">
    <property type="entry name" value="F-box_dom"/>
</dbReference>
<dbReference type="Proteomes" id="UP001497457">
    <property type="component" value="Chromosome 5rd"/>
</dbReference>
<dbReference type="SUPFAM" id="SSF81383">
    <property type="entry name" value="F-box domain"/>
    <property type="match status" value="1"/>
</dbReference>
<reference evidence="2" key="1">
    <citation type="submission" date="2024-10" db="EMBL/GenBank/DDBJ databases">
        <authorList>
            <person name="Ryan C."/>
        </authorList>
    </citation>
    <scope>NUCLEOTIDE SEQUENCE [LARGE SCALE GENOMIC DNA]</scope>
</reference>
<dbReference type="Gene3D" id="1.20.1280.50">
    <property type="match status" value="1"/>
</dbReference>
<dbReference type="PANTHER" id="PTHR32133:SF409">
    <property type="entry name" value="F-BOX DOMAIN-CONTAINING PROTEIN"/>
    <property type="match status" value="1"/>
</dbReference>
<dbReference type="InterPro" id="IPR036047">
    <property type="entry name" value="F-box-like_dom_sf"/>
</dbReference>
<evidence type="ECO:0000313" key="3">
    <source>
        <dbReference type="Proteomes" id="UP001497457"/>
    </source>
</evidence>
<feature type="domain" description="F-box" evidence="1">
    <location>
        <begin position="2"/>
        <end position="54"/>
    </location>
</feature>
<protein>
    <recommendedName>
        <fullName evidence="1">F-box domain-containing protein</fullName>
    </recommendedName>
</protein>
<sequence length="403" mass="44181">MPPPVQPLPDVLIPEILVRLAPDDPAGVVRAAAVCKSWRRILADPAFAARYRSLHPSSAPVLGFLHNQSNLHVSRFVPTSSFRPSPVAAHRRRHAHDCRHGRVLFYDYDPRSPTQGFVVWDPTAGGLHSFRESMGSSPIHQAVLCAGGSRCDHRSCAGGPFNVAAVAMGFGADDIFEGKSSMAQADLYSSETGEWGMHIYTDVETAFDLVDRPAALVGDSLYFVGESGILLRYGYELLRRRLLRKKFWIKDYSKYLSVIQPPEGKRLSNVFVVAAEDGGLGLVSLHNSYSNTRLCLWARETTAGPVRDAGEWVQRRVIDLKMMLPIWNPKRRPCLCGVAEDGSAMFVGTEYGVFGIGLGSSSKARKVSGVGNVNLMYPFMSFYTESLLLKLASGKNAAPVGDH</sequence>
<dbReference type="PROSITE" id="PS50181">
    <property type="entry name" value="FBOX"/>
    <property type="match status" value="1"/>
</dbReference>